<reference evidence="1 2" key="1">
    <citation type="journal article" date="2014" name="Appl. Environ. Microbiol.">
        <title>Comparative Genome Analysis of 'Candidatus Methanoplasma termitum' Indicates a New Mode of Energy Metabolism in the Seventh Order of Methanogens.</title>
        <authorList>
            <person name="Lang K."/>
            <person name="Schuldes J."/>
            <person name="Klingl A."/>
            <person name="Poehlein A."/>
            <person name="Daniel R."/>
            <person name="Brune A."/>
        </authorList>
    </citation>
    <scope>NUCLEOTIDE SEQUENCE [LARGE SCALE GENOMIC DNA]</scope>
    <source>
        <strain evidence="2">Mpt1</strain>
    </source>
</reference>
<dbReference type="InterPro" id="IPR054227">
    <property type="entry name" value="DUF6951"/>
</dbReference>
<name>A0A0A7LB25_9ARCH</name>
<dbReference type="AlphaFoldDB" id="A0A0A7LB25"/>
<sequence>MVKVKMEVNPGVCSLKTTIEAESEDMMTVVFNIKSDCPHVMELAAAL</sequence>
<keyword evidence="2" id="KW-1185">Reference proteome</keyword>
<proteinExistence type="predicted"/>
<dbReference type="HOGENOM" id="CLU_3162914_0_0_2"/>
<dbReference type="KEGG" id="mear:Mpt1_c02990"/>
<dbReference type="OrthoDB" id="53118at2157"/>
<gene>
    <name evidence="1" type="ORF">Mpt1_c02990</name>
</gene>
<dbReference type="Proteomes" id="UP000030787">
    <property type="component" value="Chromosome"/>
</dbReference>
<protein>
    <submittedName>
        <fullName evidence="1">Uncharacterized protein</fullName>
    </submittedName>
</protein>
<evidence type="ECO:0000313" key="2">
    <source>
        <dbReference type="Proteomes" id="UP000030787"/>
    </source>
</evidence>
<evidence type="ECO:0000313" key="1">
    <source>
        <dbReference type="EMBL" id="AIZ56198.1"/>
    </source>
</evidence>
<accession>A0A0A7LB25</accession>
<organism evidence="1 2">
    <name type="scientific">Candidatus Methanoplasma termitum</name>
    <dbReference type="NCBI Taxonomy" id="1577791"/>
    <lineage>
        <taxon>Archaea</taxon>
        <taxon>Methanobacteriati</taxon>
        <taxon>Thermoplasmatota</taxon>
        <taxon>Thermoplasmata</taxon>
        <taxon>Methanomassiliicoccales</taxon>
        <taxon>Methanomassiliicoccaceae</taxon>
        <taxon>Candidatus Methanoplasma</taxon>
    </lineage>
</organism>
<dbReference type="EMBL" id="CP010070">
    <property type="protein sequence ID" value="AIZ56198.1"/>
    <property type="molecule type" value="Genomic_DNA"/>
</dbReference>
<dbReference type="Pfam" id="PF22263">
    <property type="entry name" value="DUF6951"/>
    <property type="match status" value="1"/>
</dbReference>